<accession>A0ABU0H3G1</accession>
<keyword evidence="1 3" id="KW-0732">Signal</keyword>
<feature type="chain" id="PRO_5045684611" evidence="3">
    <location>
        <begin position="27"/>
        <end position="363"/>
    </location>
</feature>
<name>A0ABU0H3G1_9HYPH</name>
<dbReference type="SUPFAM" id="SSF48230">
    <property type="entry name" value="Chondroitin AC/alginate lyase"/>
    <property type="match status" value="1"/>
</dbReference>
<dbReference type="InterPro" id="IPR008929">
    <property type="entry name" value="Chondroitin_lyas"/>
</dbReference>
<dbReference type="Gene3D" id="1.50.10.100">
    <property type="entry name" value="Chondroitin AC/alginate lyase"/>
    <property type="match status" value="1"/>
</dbReference>
<proteinExistence type="predicted"/>
<dbReference type="Pfam" id="PF05426">
    <property type="entry name" value="Alginate_lyase"/>
    <property type="match status" value="1"/>
</dbReference>
<keyword evidence="6" id="KW-1185">Reference proteome</keyword>
<organism evidence="5 6">
    <name type="scientific">Kaistia dalseonensis</name>
    <dbReference type="NCBI Taxonomy" id="410840"/>
    <lineage>
        <taxon>Bacteria</taxon>
        <taxon>Pseudomonadati</taxon>
        <taxon>Pseudomonadota</taxon>
        <taxon>Alphaproteobacteria</taxon>
        <taxon>Hyphomicrobiales</taxon>
        <taxon>Kaistiaceae</taxon>
        <taxon>Kaistia</taxon>
    </lineage>
</organism>
<dbReference type="RefSeq" id="WP_266347253.1">
    <property type="nucleotide sequence ID" value="NZ_JAPKNG010000001.1"/>
</dbReference>
<feature type="signal peptide" evidence="3">
    <location>
        <begin position="1"/>
        <end position="26"/>
    </location>
</feature>
<reference evidence="5 6" key="1">
    <citation type="submission" date="2023-07" db="EMBL/GenBank/DDBJ databases">
        <title>Genomic Encyclopedia of Type Strains, Phase IV (KMG-IV): sequencing the most valuable type-strain genomes for metagenomic binning, comparative biology and taxonomic classification.</title>
        <authorList>
            <person name="Goeker M."/>
        </authorList>
    </citation>
    <scope>NUCLEOTIDE SEQUENCE [LARGE SCALE GENOMIC DNA]</scope>
    <source>
        <strain evidence="5 6">B6-8</strain>
    </source>
</reference>
<feature type="domain" description="Alginate lyase" evidence="4">
    <location>
        <begin position="102"/>
        <end position="299"/>
    </location>
</feature>
<dbReference type="EC" id="4.2.2.3" evidence="5"/>
<evidence type="ECO:0000256" key="3">
    <source>
        <dbReference type="SAM" id="SignalP"/>
    </source>
</evidence>
<dbReference type="InterPro" id="IPR008397">
    <property type="entry name" value="Alginate_lyase_dom"/>
</dbReference>
<dbReference type="GO" id="GO:0045135">
    <property type="term" value="F:poly(beta-D-mannuronate) lyase activity"/>
    <property type="evidence" value="ECO:0007669"/>
    <property type="project" value="UniProtKB-EC"/>
</dbReference>
<comment type="caution">
    <text evidence="5">The sequence shown here is derived from an EMBL/GenBank/DDBJ whole genome shotgun (WGS) entry which is preliminary data.</text>
</comment>
<evidence type="ECO:0000259" key="4">
    <source>
        <dbReference type="Pfam" id="PF05426"/>
    </source>
</evidence>
<evidence type="ECO:0000256" key="1">
    <source>
        <dbReference type="ARBA" id="ARBA00022729"/>
    </source>
</evidence>
<evidence type="ECO:0000313" key="5">
    <source>
        <dbReference type="EMBL" id="MDQ0436330.1"/>
    </source>
</evidence>
<sequence>MVGRRCFGRLGALALYALLAIPVAQAATSKPNSADCPSLIPPMVDVSHLASFYANTSSQSTIDPDKYDLYIKRTRDFDDLLKFVVQFGAVASAANGSASAPPPSTSCLLRQLDGWARTNALTRGIKRNDDVGQRQAAMLQAWAVVAITSALRQTPDIDTASEQYRDVIQWLKKLAWSIHSEFLRSPKKPAWKKQVANHSHWAGLAQARVGVLTGDSRLLQAGMKELDRALDAVDDDGALPREMARGERALHYMNFAVLPIAGLVSIANETGYELSDAQMDDLLRLVRFTLDANTDPAAFEAKMAQKQLMQGVRDELVWIDVILPTIEVNDPELAIKMRQYARTVGPLQTRFYGPVPAAPVSTP</sequence>
<dbReference type="EMBL" id="JAUSVO010000001">
    <property type="protein sequence ID" value="MDQ0436330.1"/>
    <property type="molecule type" value="Genomic_DNA"/>
</dbReference>
<keyword evidence="2 5" id="KW-0456">Lyase</keyword>
<gene>
    <name evidence="5" type="ORF">QO014_000700</name>
</gene>
<evidence type="ECO:0000313" key="6">
    <source>
        <dbReference type="Proteomes" id="UP001241603"/>
    </source>
</evidence>
<evidence type="ECO:0000256" key="2">
    <source>
        <dbReference type="ARBA" id="ARBA00023239"/>
    </source>
</evidence>
<dbReference type="Proteomes" id="UP001241603">
    <property type="component" value="Unassembled WGS sequence"/>
</dbReference>
<protein>
    <submittedName>
        <fullName evidence="5">Poly(Beta-D-mannuronate) lyase</fullName>
        <ecNumber evidence="5">4.2.2.3</ecNumber>
    </submittedName>
</protein>